<dbReference type="OrthoDB" id="10248520at2759"/>
<dbReference type="PRINTS" id="PR00304">
    <property type="entry name" value="TCOMPLEXTCP1"/>
</dbReference>
<evidence type="ECO:0000313" key="8">
    <source>
        <dbReference type="EMBL" id="EPR80006.1"/>
    </source>
</evidence>
<organism evidence="8 9">
    <name type="scientific">Spraguea lophii (strain 42_110)</name>
    <name type="common">Microsporidian parasite</name>
    <dbReference type="NCBI Taxonomy" id="1358809"/>
    <lineage>
        <taxon>Eukaryota</taxon>
        <taxon>Fungi</taxon>
        <taxon>Fungi incertae sedis</taxon>
        <taxon>Microsporidia</taxon>
        <taxon>Spragueidae</taxon>
        <taxon>Spraguea</taxon>
    </lineage>
</organism>
<comment type="subunit">
    <text evidence="3">Component of the T-complex protein 1 (TCP1) complex.</text>
</comment>
<dbReference type="OMA" id="HPAANMI"/>
<dbReference type="FunCoup" id="S7WAR7">
    <property type="interactions" value="329"/>
</dbReference>
<dbReference type="Proteomes" id="UP000014978">
    <property type="component" value="Unassembled WGS sequence"/>
</dbReference>
<evidence type="ECO:0000256" key="4">
    <source>
        <dbReference type="ARBA" id="ARBA00022741"/>
    </source>
</evidence>
<dbReference type="InParanoid" id="S7WAR7"/>
<comment type="caution">
    <text evidence="8">The sequence shown here is derived from an EMBL/GenBank/DDBJ whole genome shotgun (WGS) entry which is preliminary data.</text>
</comment>
<accession>S7WAR7</accession>
<evidence type="ECO:0000256" key="7">
    <source>
        <dbReference type="RuleBase" id="RU004187"/>
    </source>
</evidence>
<dbReference type="AlphaFoldDB" id="S7WAR7"/>
<evidence type="ECO:0000313" key="9">
    <source>
        <dbReference type="Proteomes" id="UP000014978"/>
    </source>
</evidence>
<dbReference type="InterPro" id="IPR027413">
    <property type="entry name" value="GROEL-like_equatorial_sf"/>
</dbReference>
<dbReference type="EMBL" id="ATCN01000046">
    <property type="protein sequence ID" value="EPR80006.1"/>
    <property type="molecule type" value="Genomic_DNA"/>
</dbReference>
<dbReference type="Gene3D" id="3.50.7.10">
    <property type="entry name" value="GroEL"/>
    <property type="match status" value="1"/>
</dbReference>
<dbReference type="GO" id="GO:0140662">
    <property type="term" value="F:ATP-dependent protein folding chaperone"/>
    <property type="evidence" value="ECO:0007669"/>
    <property type="project" value="InterPro"/>
</dbReference>
<dbReference type="HOGENOM" id="CLU_008891_9_1_1"/>
<evidence type="ECO:0000256" key="6">
    <source>
        <dbReference type="ARBA" id="ARBA00023186"/>
    </source>
</evidence>
<protein>
    <submittedName>
        <fullName evidence="8">T-complex protein 1 subunit delta</fullName>
    </submittedName>
</protein>
<dbReference type="SUPFAM" id="SSF48592">
    <property type="entry name" value="GroEL equatorial domain-like"/>
    <property type="match status" value="1"/>
</dbReference>
<evidence type="ECO:0000256" key="3">
    <source>
        <dbReference type="ARBA" id="ARBA00011381"/>
    </source>
</evidence>
<dbReference type="GO" id="GO:0005524">
    <property type="term" value="F:ATP binding"/>
    <property type="evidence" value="ECO:0007669"/>
    <property type="project" value="UniProtKB-KW"/>
</dbReference>
<sequence length="497" mass="54721">MNQRSAIIRNSNIDACVSITDSLSSSLGPRGLDKMIVCGKDVTVTNDGATILTKLKGVHPVSKILTNLSQAQDEACGDGTTSVVVLTGALLKACKSLLKLVHPSAIIEALERIKIAANVILEDAGIPIGDSEGELIRNVITSLSSKVVSSCAEEMALISVKAMKKAGSLKNIKIVKKVGGSIEETKLVDGVVLNKNIKDNIQGINRKMKVLMAQFCLSAPKTNIDSKILIEDADAMDRIIKEERDYIVNICKKIKESGCELLIVQKSIMRDSLSSLAYHFLKKLNIMVIEDVEREEIDFISKTFGIKPISDVDLIPSELRELGIKEEEESGERITTLIDKGNIYVSILVRGSDNMIVDETERSLVDALSVVKSLIDNPKKVPGGGHIEMLISMIETEDMIERELYKAFECIPYYLCRNGGVNLNVNKKENLLEELRSKINNKSYRYQGINIRKGKVDNMIDHEIVQPLSVSVNVVNMAIETTAMILKIDDVLPTNRI</sequence>
<dbReference type="InterPro" id="IPR027409">
    <property type="entry name" value="GroEL-like_apical_dom_sf"/>
</dbReference>
<dbReference type="InterPro" id="IPR017998">
    <property type="entry name" value="Chaperone_TCP-1"/>
</dbReference>
<dbReference type="Pfam" id="PF00118">
    <property type="entry name" value="Cpn60_TCP1"/>
    <property type="match status" value="1"/>
</dbReference>
<dbReference type="PANTHER" id="PTHR11353">
    <property type="entry name" value="CHAPERONIN"/>
    <property type="match status" value="1"/>
</dbReference>
<evidence type="ECO:0000256" key="2">
    <source>
        <dbReference type="ARBA" id="ARBA00008020"/>
    </source>
</evidence>
<dbReference type="Gene3D" id="1.10.560.10">
    <property type="entry name" value="GroEL-like equatorial domain"/>
    <property type="match status" value="1"/>
</dbReference>
<dbReference type="SUPFAM" id="SSF54849">
    <property type="entry name" value="GroEL-intermediate domain like"/>
    <property type="match status" value="1"/>
</dbReference>
<dbReference type="InterPro" id="IPR027410">
    <property type="entry name" value="TCP-1-like_intermed_sf"/>
</dbReference>
<proteinExistence type="inferred from homology"/>
<dbReference type="VEuPathDB" id="MicrosporidiaDB:SLOPH_1926"/>
<dbReference type="SUPFAM" id="SSF52029">
    <property type="entry name" value="GroEL apical domain-like"/>
    <property type="match status" value="1"/>
</dbReference>
<dbReference type="InterPro" id="IPR002423">
    <property type="entry name" value="Cpn60/GroEL/TCP-1"/>
</dbReference>
<evidence type="ECO:0000256" key="5">
    <source>
        <dbReference type="ARBA" id="ARBA00022840"/>
    </source>
</evidence>
<comment type="similarity">
    <text evidence="2 7">Belongs to the TCP-1 chaperonin family.</text>
</comment>
<dbReference type="Gene3D" id="3.30.260.10">
    <property type="entry name" value="TCP-1-like chaperonin intermediate domain"/>
    <property type="match status" value="1"/>
</dbReference>
<dbReference type="STRING" id="1358809.S7WAR7"/>
<keyword evidence="5 7" id="KW-0067">ATP-binding</keyword>
<keyword evidence="6 7" id="KW-0143">Chaperone</keyword>
<name>S7WAR7_SPRLO</name>
<comment type="function">
    <text evidence="1">Molecular chaperone; assists the folding of proteins upon ATP hydrolysis.</text>
</comment>
<keyword evidence="4 7" id="KW-0547">Nucleotide-binding</keyword>
<keyword evidence="9" id="KW-1185">Reference proteome</keyword>
<gene>
    <name evidence="8" type="ORF">SLOPH_1926</name>
</gene>
<reference evidence="9" key="1">
    <citation type="journal article" date="2013" name="PLoS Genet.">
        <title>The genome of Spraguea lophii and the basis of host-microsporidian interactions.</title>
        <authorList>
            <person name="Campbell S.E."/>
            <person name="Williams T.A."/>
            <person name="Yousuf A."/>
            <person name="Soanes D.M."/>
            <person name="Paszkiewicz K.H."/>
            <person name="Williams B.A.P."/>
        </authorList>
    </citation>
    <scope>NUCLEOTIDE SEQUENCE [LARGE SCALE GENOMIC DNA]</scope>
    <source>
        <strain evidence="9">42_110</strain>
    </source>
</reference>
<evidence type="ECO:0000256" key="1">
    <source>
        <dbReference type="ARBA" id="ARBA00002912"/>
    </source>
</evidence>